<dbReference type="RefSeq" id="WP_151890712.1">
    <property type="nucleotide sequence ID" value="NZ_VNIK02000007.1"/>
</dbReference>
<evidence type="ECO:0000259" key="2">
    <source>
        <dbReference type="Pfam" id="PF06580"/>
    </source>
</evidence>
<keyword evidence="4" id="KW-1185">Reference proteome</keyword>
<accession>A0A5N5IQE8</accession>
<organism evidence="3 4">
    <name type="scientific">Flagellimonas hadalis</name>
    <dbReference type="NCBI Taxonomy" id="2597517"/>
    <lineage>
        <taxon>Bacteria</taxon>
        <taxon>Pseudomonadati</taxon>
        <taxon>Bacteroidota</taxon>
        <taxon>Flavobacteriia</taxon>
        <taxon>Flavobacteriales</taxon>
        <taxon>Flavobacteriaceae</taxon>
        <taxon>Flagellimonas</taxon>
    </lineage>
</organism>
<dbReference type="InterPro" id="IPR019734">
    <property type="entry name" value="TPR_rpt"/>
</dbReference>
<dbReference type="SUPFAM" id="SSF48452">
    <property type="entry name" value="TPR-like"/>
    <property type="match status" value="2"/>
</dbReference>
<dbReference type="InterPro" id="IPR011990">
    <property type="entry name" value="TPR-like_helical_dom_sf"/>
</dbReference>
<evidence type="ECO:0000313" key="3">
    <source>
        <dbReference type="EMBL" id="KAB5487568.1"/>
    </source>
</evidence>
<dbReference type="InterPro" id="IPR010559">
    <property type="entry name" value="Sig_transdc_His_kin_internal"/>
</dbReference>
<dbReference type="Proteomes" id="UP000319204">
    <property type="component" value="Unassembled WGS sequence"/>
</dbReference>
<evidence type="ECO:0000313" key="4">
    <source>
        <dbReference type="Proteomes" id="UP000319204"/>
    </source>
</evidence>
<dbReference type="AlphaFoldDB" id="A0A5N5IQE8"/>
<dbReference type="EMBL" id="VNIK02000007">
    <property type="protein sequence ID" value="KAB5487568.1"/>
    <property type="molecule type" value="Genomic_DNA"/>
</dbReference>
<gene>
    <name evidence="3" type="ORF">FOT42_011445</name>
</gene>
<dbReference type="Pfam" id="PF13424">
    <property type="entry name" value="TPR_12"/>
    <property type="match status" value="1"/>
</dbReference>
<dbReference type="PANTHER" id="PTHR34220">
    <property type="entry name" value="SENSOR HISTIDINE KINASE YPDA"/>
    <property type="match status" value="1"/>
</dbReference>
<dbReference type="GO" id="GO:0016020">
    <property type="term" value="C:membrane"/>
    <property type="evidence" value="ECO:0007669"/>
    <property type="project" value="InterPro"/>
</dbReference>
<feature type="repeat" description="TPR" evidence="1">
    <location>
        <begin position="286"/>
        <end position="319"/>
    </location>
</feature>
<dbReference type="GO" id="GO:0000155">
    <property type="term" value="F:phosphorelay sensor kinase activity"/>
    <property type="evidence" value="ECO:0007669"/>
    <property type="project" value="InterPro"/>
</dbReference>
<dbReference type="PROSITE" id="PS50005">
    <property type="entry name" value="TPR"/>
    <property type="match status" value="3"/>
</dbReference>
<dbReference type="Pfam" id="PF06580">
    <property type="entry name" value="His_kinase"/>
    <property type="match status" value="1"/>
</dbReference>
<dbReference type="PANTHER" id="PTHR34220:SF7">
    <property type="entry name" value="SENSOR HISTIDINE KINASE YPDA"/>
    <property type="match status" value="1"/>
</dbReference>
<dbReference type="Gene3D" id="3.30.565.10">
    <property type="entry name" value="Histidine kinase-like ATPase, C-terminal domain"/>
    <property type="match status" value="1"/>
</dbReference>
<keyword evidence="1" id="KW-0802">TPR repeat</keyword>
<comment type="caution">
    <text evidence="3">The sequence shown here is derived from an EMBL/GenBank/DDBJ whole genome shotgun (WGS) entry which is preliminary data.</text>
</comment>
<dbReference type="Gene3D" id="1.25.40.10">
    <property type="entry name" value="Tetratricopeptide repeat domain"/>
    <property type="match status" value="2"/>
</dbReference>
<dbReference type="SMART" id="SM00028">
    <property type="entry name" value="TPR"/>
    <property type="match status" value="6"/>
</dbReference>
<sequence>MDAFVKRILCLLAFVAFVLPISAQQFQKELDSLSRLMENRSLTDTATIDLRNHYTKQALFANPADTTLLDFAEKTLEISTKMGYGKGTMLAYERLALIHQYSFSNPYKAQEYYHKALALMEKDKRLKPYGWSIYGGIGTLYYEQEEYGKALDFFKQVLKHDKNLELTATANMANIYGSINQLDSAIYYYNKALDMEQVKDNPTYRANLHSNLSLIYGQDGQVDSALVSAEKSIALIEQYGIEFVRPTAYANASMAYMGNNDYEMAEKYAKLSLELSDAQGNLFLQKSAWGTLADVYAAKGNFSEALDAYKKFSTLKDSLNGQNRRVEINRKQLEFDFEKERTVTKAEIERQTTIKRATLLGGGGLLLASVFGFMLYKRRRDDLEQKREAEFRALVSDTELKALRAQMNPHFIFNSLNSIGDYILKNDTETAMEYLTKFAKLMRMVLENSEFKEIPLSEDLKFLDLYLQVESKRQPGKFSYEIIVEEDLDTENIAVPPMMLQPFIENSIWHGFAQKADRGHISIGIAKQGNMLLCTVDDDGQGRQTEDSVLATKKSFGVAITESRLEILNAQKNTQGKLDILDKGRDKGTRVEVSLPLETIF</sequence>
<feature type="repeat" description="TPR" evidence="1">
    <location>
        <begin position="131"/>
        <end position="164"/>
    </location>
</feature>
<feature type="domain" description="Signal transduction histidine kinase internal region" evidence="2">
    <location>
        <begin position="398"/>
        <end position="475"/>
    </location>
</feature>
<evidence type="ECO:0000256" key="1">
    <source>
        <dbReference type="PROSITE-ProRule" id="PRU00339"/>
    </source>
</evidence>
<dbReference type="SUPFAM" id="SSF55874">
    <property type="entry name" value="ATPase domain of HSP90 chaperone/DNA topoisomerase II/histidine kinase"/>
    <property type="match status" value="1"/>
</dbReference>
<dbReference type="OrthoDB" id="6190788at2"/>
<dbReference type="InterPro" id="IPR036890">
    <property type="entry name" value="HATPase_C_sf"/>
</dbReference>
<proteinExistence type="predicted"/>
<feature type="repeat" description="TPR" evidence="1">
    <location>
        <begin position="166"/>
        <end position="199"/>
    </location>
</feature>
<name>A0A5N5IQE8_9FLAO</name>
<dbReference type="Pfam" id="PF13181">
    <property type="entry name" value="TPR_8"/>
    <property type="match status" value="3"/>
</dbReference>
<reference evidence="3" key="1">
    <citation type="submission" date="2019-10" db="EMBL/GenBank/DDBJ databases">
        <title>Muricauda hadale sp. nov., a piezophilic bacterium isolated from hadopelagic water of the Mariana Trench.</title>
        <authorList>
            <person name="Wei Y."/>
        </authorList>
    </citation>
    <scope>NUCLEOTIDE SEQUENCE [LARGE SCALE GENOMIC DNA]</scope>
    <source>
        <strain evidence="3">MT-229</strain>
    </source>
</reference>
<protein>
    <submittedName>
        <fullName evidence="3">Tetratricopeptide repeat protein</fullName>
    </submittedName>
</protein>
<dbReference type="InterPro" id="IPR050640">
    <property type="entry name" value="Bact_2-comp_sensor_kinase"/>
</dbReference>